<dbReference type="InterPro" id="IPR025669">
    <property type="entry name" value="AAA_dom"/>
</dbReference>
<protein>
    <submittedName>
        <fullName evidence="2">Chromosome partitioning protein ParA</fullName>
    </submittedName>
</protein>
<dbReference type="PANTHER" id="PTHR13696">
    <property type="entry name" value="P-LOOP CONTAINING NUCLEOSIDE TRIPHOSPHATE HYDROLASE"/>
    <property type="match status" value="1"/>
</dbReference>
<accession>A0A0J1HJZ9</accession>
<name>A0A0J1HJZ9_BACAN</name>
<dbReference type="PANTHER" id="PTHR13696:SF52">
    <property type="entry name" value="PARA FAMILY PROTEIN CT_582"/>
    <property type="match status" value="1"/>
</dbReference>
<dbReference type="InterPro" id="IPR050678">
    <property type="entry name" value="DNA_Partitioning_ATPase"/>
</dbReference>
<dbReference type="Proteomes" id="UP000035904">
    <property type="component" value="Unassembled WGS sequence"/>
</dbReference>
<dbReference type="SUPFAM" id="SSF52540">
    <property type="entry name" value="P-loop containing nucleoside triphosphate hydrolases"/>
    <property type="match status" value="1"/>
</dbReference>
<dbReference type="EMBL" id="LDPG01000039">
    <property type="protein sequence ID" value="KLV14083.1"/>
    <property type="molecule type" value="Genomic_DNA"/>
</dbReference>
<evidence type="ECO:0000313" key="3">
    <source>
        <dbReference type="Proteomes" id="UP000035904"/>
    </source>
</evidence>
<evidence type="ECO:0000259" key="1">
    <source>
        <dbReference type="Pfam" id="PF13614"/>
    </source>
</evidence>
<dbReference type="AlphaFoldDB" id="A0A0J1HJZ9"/>
<dbReference type="Pfam" id="PF13614">
    <property type="entry name" value="AAA_31"/>
    <property type="match status" value="1"/>
</dbReference>
<reference evidence="2 3" key="1">
    <citation type="submission" date="2015-05" db="EMBL/GenBank/DDBJ databases">
        <title>Whole genome sequence and identification of bacterial endophytes from Costus igneus.</title>
        <authorList>
            <person name="Lee Y.P."/>
            <person name="Gan H.M."/>
            <person name="Eng W."/>
            <person name="Wheatley M.S."/>
            <person name="Caraballo A."/>
            <person name="Polter S."/>
            <person name="Savka M.A."/>
            <person name="Hudson A.O."/>
        </authorList>
    </citation>
    <scope>NUCLEOTIDE SEQUENCE [LARGE SCALE GENOMIC DNA]</scope>
    <source>
        <strain evidence="2 3">RIT375</strain>
    </source>
</reference>
<dbReference type="RefSeq" id="WP_047957205.1">
    <property type="nucleotide sequence ID" value="NZ_LDPG01000039.1"/>
</dbReference>
<gene>
    <name evidence="2" type="ORF">ABW01_28900</name>
</gene>
<organism evidence="2 3">
    <name type="scientific">Bacillus anthracis</name>
    <name type="common">anthrax bacterium</name>
    <dbReference type="NCBI Taxonomy" id="1392"/>
    <lineage>
        <taxon>Bacteria</taxon>
        <taxon>Bacillati</taxon>
        <taxon>Bacillota</taxon>
        <taxon>Bacilli</taxon>
        <taxon>Bacillales</taxon>
        <taxon>Bacillaceae</taxon>
        <taxon>Bacillus</taxon>
        <taxon>Bacillus cereus group</taxon>
    </lineage>
</organism>
<comment type="caution">
    <text evidence="2">The sequence shown here is derived from an EMBL/GenBank/DDBJ whole genome shotgun (WGS) entry which is preliminary data.</text>
</comment>
<feature type="domain" description="AAA" evidence="1">
    <location>
        <begin position="3"/>
        <end position="180"/>
    </location>
</feature>
<dbReference type="Gene3D" id="3.40.50.300">
    <property type="entry name" value="P-loop containing nucleotide triphosphate hydrolases"/>
    <property type="match status" value="1"/>
</dbReference>
<dbReference type="PATRIC" id="fig|1392.242.peg.4619"/>
<proteinExistence type="predicted"/>
<sequence>MGQIIAVSSNKGGILKSSLTLNVSGILAKQGKKILIVDTDSQANILLSFGKNPDQYDNTLYDVLVDGFPIEDTIVNVFPNIDVVPSNDDLSYFEMDVLRNTEKYPDFFTLLKNAMGNLKEKYDYIFVDTPPSMGLIVGNVFMIADHVLIPFHPETYGLRSMVKTIQTIQNFKKENPNLNIQAVVPTKVRGKTRVHGANLNACVEFCNLQGIKITESSIRETIKYADAMAKFRLPLALVEEADEDVISDYVNLVKELNL</sequence>
<evidence type="ECO:0000313" key="2">
    <source>
        <dbReference type="EMBL" id="KLV14083.1"/>
    </source>
</evidence>
<dbReference type="CDD" id="cd02042">
    <property type="entry name" value="ParAB_family"/>
    <property type="match status" value="1"/>
</dbReference>
<dbReference type="InterPro" id="IPR027417">
    <property type="entry name" value="P-loop_NTPase"/>
</dbReference>